<evidence type="ECO:0000256" key="9">
    <source>
        <dbReference type="SAM" id="Phobius"/>
    </source>
</evidence>
<name>A0A815V354_ADIRI</name>
<keyword evidence="8 9" id="KW-0472">Membrane</keyword>
<dbReference type="InterPro" id="IPR006667">
    <property type="entry name" value="SLC41_membr_dom"/>
</dbReference>
<feature type="domain" description="SLC41A/MgtE integral membrane" evidence="10">
    <location>
        <begin position="77"/>
        <end position="125"/>
    </location>
</feature>
<evidence type="ECO:0000256" key="6">
    <source>
        <dbReference type="ARBA" id="ARBA00022989"/>
    </source>
</evidence>
<protein>
    <recommendedName>
        <fullName evidence="10">SLC41A/MgtE integral membrane domain-containing protein</fullName>
    </recommendedName>
</protein>
<evidence type="ECO:0000256" key="4">
    <source>
        <dbReference type="ARBA" id="ARBA00022692"/>
    </source>
</evidence>
<comment type="subcellular location">
    <subcellularLocation>
        <location evidence="1">Membrane</location>
        <topology evidence="1">Multi-pass membrane protein</topology>
    </subcellularLocation>
</comment>
<dbReference type="InterPro" id="IPR045349">
    <property type="entry name" value="SLC41A1-3"/>
</dbReference>
<dbReference type="Gene3D" id="1.10.357.20">
    <property type="entry name" value="SLC41 divalent cation transporters, integral membrane domain"/>
    <property type="match status" value="1"/>
</dbReference>
<gene>
    <name evidence="11" type="ORF">XAT740_LOCUS41336</name>
</gene>
<evidence type="ECO:0000256" key="7">
    <source>
        <dbReference type="ARBA" id="ARBA00023065"/>
    </source>
</evidence>
<evidence type="ECO:0000256" key="8">
    <source>
        <dbReference type="ARBA" id="ARBA00023136"/>
    </source>
</evidence>
<comment type="caution">
    <text evidence="11">The sequence shown here is derived from an EMBL/GenBank/DDBJ whole genome shotgun (WGS) entry which is preliminary data.</text>
</comment>
<dbReference type="PANTHER" id="PTHR16228">
    <property type="entry name" value="DIVALENT CATION TRANSPORTER SOLUTE CARRIER FAMILY 41"/>
    <property type="match status" value="1"/>
</dbReference>
<dbReference type="EMBL" id="CAJNOR010004819">
    <property type="protein sequence ID" value="CAF1529236.1"/>
    <property type="molecule type" value="Genomic_DNA"/>
</dbReference>
<reference evidence="11" key="1">
    <citation type="submission" date="2021-02" db="EMBL/GenBank/DDBJ databases">
        <authorList>
            <person name="Nowell W R."/>
        </authorList>
    </citation>
    <scope>NUCLEOTIDE SEQUENCE</scope>
</reference>
<evidence type="ECO:0000259" key="10">
    <source>
        <dbReference type="Pfam" id="PF01769"/>
    </source>
</evidence>
<evidence type="ECO:0000256" key="2">
    <source>
        <dbReference type="ARBA" id="ARBA00009749"/>
    </source>
</evidence>
<dbReference type="GO" id="GO:0008324">
    <property type="term" value="F:monoatomic cation transmembrane transporter activity"/>
    <property type="evidence" value="ECO:0007669"/>
    <property type="project" value="InterPro"/>
</dbReference>
<dbReference type="AlphaFoldDB" id="A0A815V354"/>
<evidence type="ECO:0000256" key="1">
    <source>
        <dbReference type="ARBA" id="ARBA00004141"/>
    </source>
</evidence>
<dbReference type="SUPFAM" id="SSF161093">
    <property type="entry name" value="MgtE membrane domain-like"/>
    <property type="match status" value="1"/>
</dbReference>
<dbReference type="Proteomes" id="UP000663828">
    <property type="component" value="Unassembled WGS sequence"/>
</dbReference>
<sequence length="126" mass="13878">MPSIVAPKNSVQNDKTKTVISVHKNTTRNPEQWYTVGSQVFLPFMIAGFGMVAAGLVLEHVKELPLFKQITEIYVLVPALLGLKGNLEMTLASRLSTQANIGNMDKRDELKSMIIGNIVLIQLQAT</sequence>
<keyword evidence="7" id="KW-0406">Ion transport</keyword>
<feature type="non-terminal residue" evidence="11">
    <location>
        <position position="1"/>
    </location>
</feature>
<keyword evidence="3" id="KW-0813">Transport</keyword>
<dbReference type="Pfam" id="PF01769">
    <property type="entry name" value="MgtE"/>
    <property type="match status" value="1"/>
</dbReference>
<evidence type="ECO:0000256" key="5">
    <source>
        <dbReference type="ARBA" id="ARBA00022842"/>
    </source>
</evidence>
<feature type="transmembrane region" description="Helical" evidence="9">
    <location>
        <begin position="40"/>
        <end position="58"/>
    </location>
</feature>
<proteinExistence type="inferred from homology"/>
<dbReference type="GO" id="GO:0005886">
    <property type="term" value="C:plasma membrane"/>
    <property type="evidence" value="ECO:0007669"/>
    <property type="project" value="TreeGrafter"/>
</dbReference>
<dbReference type="InterPro" id="IPR036739">
    <property type="entry name" value="SLC41_membr_dom_sf"/>
</dbReference>
<keyword evidence="12" id="KW-1185">Reference proteome</keyword>
<evidence type="ECO:0000313" key="12">
    <source>
        <dbReference type="Proteomes" id="UP000663828"/>
    </source>
</evidence>
<organism evidence="11 12">
    <name type="scientific">Adineta ricciae</name>
    <name type="common">Rotifer</name>
    <dbReference type="NCBI Taxonomy" id="249248"/>
    <lineage>
        <taxon>Eukaryota</taxon>
        <taxon>Metazoa</taxon>
        <taxon>Spiralia</taxon>
        <taxon>Gnathifera</taxon>
        <taxon>Rotifera</taxon>
        <taxon>Eurotatoria</taxon>
        <taxon>Bdelloidea</taxon>
        <taxon>Adinetida</taxon>
        <taxon>Adinetidae</taxon>
        <taxon>Adineta</taxon>
    </lineage>
</organism>
<keyword evidence="4 9" id="KW-0812">Transmembrane</keyword>
<comment type="similarity">
    <text evidence="2">Belongs to the SLC41A transporter family.</text>
</comment>
<evidence type="ECO:0000256" key="3">
    <source>
        <dbReference type="ARBA" id="ARBA00022448"/>
    </source>
</evidence>
<dbReference type="PANTHER" id="PTHR16228:SF7">
    <property type="entry name" value="SLC41A_MGTE INTEGRAL MEMBRANE DOMAIN-CONTAINING PROTEIN"/>
    <property type="match status" value="1"/>
</dbReference>
<keyword evidence="6 9" id="KW-1133">Transmembrane helix</keyword>
<accession>A0A815V354</accession>
<evidence type="ECO:0000313" key="11">
    <source>
        <dbReference type="EMBL" id="CAF1529236.1"/>
    </source>
</evidence>
<keyword evidence="5" id="KW-0460">Magnesium</keyword>